<evidence type="ECO:0000256" key="1">
    <source>
        <dbReference type="ARBA" id="ARBA00022801"/>
    </source>
</evidence>
<dbReference type="InterPro" id="IPR050266">
    <property type="entry name" value="AB_hydrolase_sf"/>
</dbReference>
<dbReference type="InterPro" id="IPR012354">
    <property type="entry name" value="Esterase_lipase"/>
</dbReference>
<dbReference type="Gene3D" id="3.40.50.1820">
    <property type="entry name" value="alpha/beta hydrolase"/>
    <property type="match status" value="1"/>
</dbReference>
<proteinExistence type="predicted"/>
<dbReference type="PANTHER" id="PTHR43798:SF31">
    <property type="entry name" value="AB HYDROLASE SUPERFAMILY PROTEIN YCLE"/>
    <property type="match status" value="1"/>
</dbReference>
<name>A0ABS9UHI4_9BACL</name>
<dbReference type="Pfam" id="PF12146">
    <property type="entry name" value="Hydrolase_4"/>
    <property type="match status" value="1"/>
</dbReference>
<dbReference type="PIRSF" id="PIRSF017388">
    <property type="entry name" value="Esterase_lipase"/>
    <property type="match status" value="1"/>
</dbReference>
<organism evidence="3 4">
    <name type="scientific">Solibacillus palustris</name>
    <dbReference type="NCBI Taxonomy" id="2908203"/>
    <lineage>
        <taxon>Bacteria</taxon>
        <taxon>Bacillati</taxon>
        <taxon>Bacillota</taxon>
        <taxon>Bacilli</taxon>
        <taxon>Bacillales</taxon>
        <taxon>Caryophanaceae</taxon>
        <taxon>Solibacillus</taxon>
    </lineage>
</organism>
<feature type="domain" description="Serine aminopeptidase S33" evidence="2">
    <location>
        <begin position="13"/>
        <end position="121"/>
    </location>
</feature>
<sequence>MQQVEDIYEHNGEQAVLLLHSFTSNAKEMKHLAHILFEAGYTVYAPNLAGHGAAPERLFASSMDQIWQGAKQAFEHLVDDGYKQIAVIGQSLGGVLGMRLANRYMTCNALALLSSPVLERPIAGLEKRVEFYSQRYLQNNGATEEELENFLNEHFPRPAEKMIALQQFIVGSQREMSELKQPLFLAKGMLDEVVFHESIDLIASAAQSDRIVKISYEKSGHLITLGKEREKIAQDLIDFLANRKR</sequence>
<accession>A0ABS9UHI4</accession>
<evidence type="ECO:0000313" key="4">
    <source>
        <dbReference type="Proteomes" id="UP001316087"/>
    </source>
</evidence>
<dbReference type="Proteomes" id="UP001316087">
    <property type="component" value="Unassembled WGS sequence"/>
</dbReference>
<protein>
    <submittedName>
        <fullName evidence="3">Alpha/beta fold hydrolase</fullName>
    </submittedName>
</protein>
<comment type="caution">
    <text evidence="3">The sequence shown here is derived from an EMBL/GenBank/DDBJ whole genome shotgun (WGS) entry which is preliminary data.</text>
</comment>
<dbReference type="SUPFAM" id="SSF53474">
    <property type="entry name" value="alpha/beta-Hydrolases"/>
    <property type="match status" value="1"/>
</dbReference>
<keyword evidence="1 3" id="KW-0378">Hydrolase</keyword>
<dbReference type="InterPro" id="IPR022742">
    <property type="entry name" value="Hydrolase_4"/>
</dbReference>
<dbReference type="RefSeq" id="WP_241370593.1">
    <property type="nucleotide sequence ID" value="NZ_JAKZFC010000007.1"/>
</dbReference>
<dbReference type="GO" id="GO:0016787">
    <property type="term" value="F:hydrolase activity"/>
    <property type="evidence" value="ECO:0007669"/>
    <property type="project" value="UniProtKB-KW"/>
</dbReference>
<dbReference type="PANTHER" id="PTHR43798">
    <property type="entry name" value="MONOACYLGLYCEROL LIPASE"/>
    <property type="match status" value="1"/>
</dbReference>
<evidence type="ECO:0000313" key="3">
    <source>
        <dbReference type="EMBL" id="MCH7323423.1"/>
    </source>
</evidence>
<reference evidence="3 4" key="1">
    <citation type="submission" date="2022-03" db="EMBL/GenBank/DDBJ databases">
        <authorList>
            <person name="Jo J.-H."/>
            <person name="Im W.-T."/>
        </authorList>
    </citation>
    <scope>NUCLEOTIDE SEQUENCE [LARGE SCALE GENOMIC DNA]</scope>
    <source>
        <strain evidence="3 4">MA9</strain>
    </source>
</reference>
<dbReference type="InterPro" id="IPR029058">
    <property type="entry name" value="AB_hydrolase_fold"/>
</dbReference>
<gene>
    <name evidence="3" type="ORF">LZ480_16225</name>
</gene>
<evidence type="ECO:0000259" key="2">
    <source>
        <dbReference type="Pfam" id="PF12146"/>
    </source>
</evidence>
<keyword evidence="4" id="KW-1185">Reference proteome</keyword>
<dbReference type="EMBL" id="JAKZFC010000007">
    <property type="protein sequence ID" value="MCH7323423.1"/>
    <property type="molecule type" value="Genomic_DNA"/>
</dbReference>